<reference evidence="2" key="1">
    <citation type="submission" date="2016-10" db="EMBL/GenBank/DDBJ databases">
        <authorList>
            <person name="Varghese N."/>
            <person name="Submissions S."/>
        </authorList>
    </citation>
    <scope>NUCLEOTIDE SEQUENCE [LARGE SCALE GENOMIC DNA]</scope>
    <source>
        <strain evidence="2">CBMB127</strain>
    </source>
</reference>
<dbReference type="AlphaFoldDB" id="A0A1G9CGV8"/>
<organism evidence="1 2">
    <name type="scientific">Methylophilus rhizosphaerae</name>
    <dbReference type="NCBI Taxonomy" id="492660"/>
    <lineage>
        <taxon>Bacteria</taxon>
        <taxon>Pseudomonadati</taxon>
        <taxon>Pseudomonadota</taxon>
        <taxon>Betaproteobacteria</taxon>
        <taxon>Nitrosomonadales</taxon>
        <taxon>Methylophilaceae</taxon>
        <taxon>Methylophilus</taxon>
    </lineage>
</organism>
<accession>A0A1G9CGV8</accession>
<sequence>MTDADFQALIDLLQEVIAEVNAEYSAFSPEESDTDLY</sequence>
<gene>
    <name evidence="1" type="ORF">SAMN05192566_1451</name>
</gene>
<protein>
    <submittedName>
        <fullName evidence="1">Uncharacterized protein</fullName>
    </submittedName>
</protein>
<dbReference type="Proteomes" id="UP000198629">
    <property type="component" value="Unassembled WGS sequence"/>
</dbReference>
<proteinExistence type="predicted"/>
<dbReference type="EMBL" id="FNFX01000003">
    <property type="protein sequence ID" value="SDK50902.1"/>
    <property type="molecule type" value="Genomic_DNA"/>
</dbReference>
<evidence type="ECO:0000313" key="2">
    <source>
        <dbReference type="Proteomes" id="UP000198629"/>
    </source>
</evidence>
<evidence type="ECO:0000313" key="1">
    <source>
        <dbReference type="EMBL" id="SDK50902.1"/>
    </source>
</evidence>
<dbReference type="STRING" id="492660.SAMN05192566_1451"/>
<keyword evidence="2" id="KW-1185">Reference proteome</keyword>
<name>A0A1G9CGV8_9PROT</name>